<dbReference type="Proteomes" id="UP000237246">
    <property type="component" value="Unassembled WGS sequence"/>
</dbReference>
<evidence type="ECO:0000313" key="2">
    <source>
        <dbReference type="Proteomes" id="UP000237246"/>
    </source>
</evidence>
<dbReference type="AlphaFoldDB" id="A0A2P4TD53"/>
<dbReference type="EMBL" id="PPHD01002091">
    <property type="protein sequence ID" value="POI34270.1"/>
    <property type="molecule type" value="Genomic_DNA"/>
</dbReference>
<evidence type="ECO:0000313" key="1">
    <source>
        <dbReference type="EMBL" id="POI34270.1"/>
    </source>
</evidence>
<keyword evidence="2" id="KW-1185">Reference proteome</keyword>
<proteinExistence type="predicted"/>
<protein>
    <submittedName>
        <fullName evidence="1">Uncharacterized protein</fullName>
    </submittedName>
</protein>
<name>A0A2P4TD53_BAMTH</name>
<sequence>MFPDVWLRGSTPKNKLEKNFNKCLFQNAMMMAHIVRFSATVILDTAGVSLPMVVQSAVLLWPTKLLGAQVSDSVMHLLCFII</sequence>
<organism evidence="1 2">
    <name type="scientific">Bambusicola thoracicus</name>
    <name type="common">Chinese bamboo-partridge</name>
    <name type="synonym">Perdix thoracica</name>
    <dbReference type="NCBI Taxonomy" id="9083"/>
    <lineage>
        <taxon>Eukaryota</taxon>
        <taxon>Metazoa</taxon>
        <taxon>Chordata</taxon>
        <taxon>Craniata</taxon>
        <taxon>Vertebrata</taxon>
        <taxon>Euteleostomi</taxon>
        <taxon>Archelosauria</taxon>
        <taxon>Archosauria</taxon>
        <taxon>Dinosauria</taxon>
        <taxon>Saurischia</taxon>
        <taxon>Theropoda</taxon>
        <taxon>Coelurosauria</taxon>
        <taxon>Aves</taxon>
        <taxon>Neognathae</taxon>
        <taxon>Galloanserae</taxon>
        <taxon>Galliformes</taxon>
        <taxon>Phasianidae</taxon>
        <taxon>Perdicinae</taxon>
        <taxon>Bambusicola</taxon>
    </lineage>
</organism>
<reference evidence="1 2" key="1">
    <citation type="submission" date="2018-01" db="EMBL/GenBank/DDBJ databases">
        <title>Comparison of the Chinese Bamboo Partridge and Red Junglefowl genome sequences highlights the importance of demography in genome evolution.</title>
        <authorList>
            <person name="Tiley G.P."/>
            <person name="Kimball R.T."/>
            <person name="Braun E.L."/>
            <person name="Burleigh J.G."/>
        </authorList>
    </citation>
    <scope>NUCLEOTIDE SEQUENCE [LARGE SCALE GENOMIC DNA]</scope>
    <source>
        <strain evidence="1">RTK389</strain>
        <tissue evidence="1">Blood</tissue>
    </source>
</reference>
<accession>A0A2P4TD53</accession>
<gene>
    <name evidence="1" type="ORF">CIB84_001978</name>
</gene>
<comment type="caution">
    <text evidence="1">The sequence shown here is derived from an EMBL/GenBank/DDBJ whole genome shotgun (WGS) entry which is preliminary data.</text>
</comment>